<dbReference type="EMBL" id="CP020919">
    <property type="protein sequence ID" value="AWG26385.1"/>
    <property type="molecule type" value="Genomic_DNA"/>
</dbReference>
<dbReference type="RefSeq" id="WP_108737910.1">
    <property type="nucleotide sequence ID" value="NZ_CP020919.1"/>
</dbReference>
<evidence type="ECO:0000313" key="1">
    <source>
        <dbReference type="EMBL" id="AWG26385.1"/>
    </source>
</evidence>
<keyword evidence="2" id="KW-1185">Reference proteome</keyword>
<evidence type="ECO:0000313" key="2">
    <source>
        <dbReference type="Proteomes" id="UP000244677"/>
    </source>
</evidence>
<reference evidence="1 2" key="1">
    <citation type="submission" date="2017-04" db="EMBL/GenBank/DDBJ databases">
        <title>Complete genome sequence of Flavobacterium kingsejong AJ004.</title>
        <authorList>
            <person name="Lee P.C."/>
        </authorList>
    </citation>
    <scope>NUCLEOTIDE SEQUENCE [LARGE SCALE GENOMIC DNA]</scope>
    <source>
        <strain evidence="1 2">AJ004</strain>
    </source>
</reference>
<protein>
    <recommendedName>
        <fullName evidence="3">DUF2268 domain-containing protein</fullName>
    </recommendedName>
</protein>
<gene>
    <name evidence="1" type="ORF">FK004_14685</name>
</gene>
<evidence type="ECO:0008006" key="3">
    <source>
        <dbReference type="Google" id="ProtNLM"/>
    </source>
</evidence>
<accession>A0A2S1LRJ4</accession>
<name>A0A2S1LRJ4_9FLAO</name>
<dbReference type="KEGG" id="fki:FK004_14685"/>
<dbReference type="AlphaFoldDB" id="A0A2S1LRJ4"/>
<proteinExistence type="predicted"/>
<dbReference type="OrthoDB" id="6402335at2"/>
<sequence length="339" mass="38905">MIQKGFLALIVVLCIGCKAHKKQNTIATIFDKVLLVEDSITVGKMTINNAFKQQILAHKDNQYDSLLILKKVYEPNKYAFDNCLGMIFGDANSPLFQPKGLYEWNRNLLANESVIRKKLAVLDSLNINALFTNHLTAVQKITGHTGEGKWLVYFGPKDFQIFGGCDNNSMILDMFGDSWNTQSINKVFAHELEHLIFGPLMEKDPVGKMGLGITMDEGLAVYFTYIYLKQNREDALYGSETQLLMSREKEIFEKLEPYLFKTNEEGCPIFRHCGRNNDCKPLIEGLSKEVENELCYFMGFRIIEEYVKIHGKNSWKDIYNIPISDFYQKSGYKEYIATK</sequence>
<dbReference type="Proteomes" id="UP000244677">
    <property type="component" value="Chromosome"/>
</dbReference>
<organism evidence="1 2">
    <name type="scientific">Flavobacterium kingsejongi</name>
    <dbReference type="NCBI Taxonomy" id="1678728"/>
    <lineage>
        <taxon>Bacteria</taxon>
        <taxon>Pseudomonadati</taxon>
        <taxon>Bacteroidota</taxon>
        <taxon>Flavobacteriia</taxon>
        <taxon>Flavobacteriales</taxon>
        <taxon>Flavobacteriaceae</taxon>
        <taxon>Flavobacterium</taxon>
    </lineage>
</organism>